<accession>A0AAX4HXT3</accession>
<feature type="compositionally biased region" description="Polar residues" evidence="1">
    <location>
        <begin position="1"/>
        <end position="18"/>
    </location>
</feature>
<evidence type="ECO:0000313" key="3">
    <source>
        <dbReference type="Proteomes" id="UP001322277"/>
    </source>
</evidence>
<dbReference type="Proteomes" id="UP001322277">
    <property type="component" value="Chromosome 1"/>
</dbReference>
<dbReference type="GeneID" id="87937087"/>
<protein>
    <submittedName>
        <fullName evidence="2">Uncharacterized protein</fullName>
    </submittedName>
</protein>
<gene>
    <name evidence="2" type="ORF">CDEST_00584</name>
</gene>
<dbReference type="AlphaFoldDB" id="A0AAX4HXT3"/>
<organism evidence="2 3">
    <name type="scientific">Colletotrichum destructivum</name>
    <dbReference type="NCBI Taxonomy" id="34406"/>
    <lineage>
        <taxon>Eukaryota</taxon>
        <taxon>Fungi</taxon>
        <taxon>Dikarya</taxon>
        <taxon>Ascomycota</taxon>
        <taxon>Pezizomycotina</taxon>
        <taxon>Sordariomycetes</taxon>
        <taxon>Hypocreomycetidae</taxon>
        <taxon>Glomerellales</taxon>
        <taxon>Glomerellaceae</taxon>
        <taxon>Colletotrichum</taxon>
        <taxon>Colletotrichum destructivum species complex</taxon>
    </lineage>
</organism>
<feature type="compositionally biased region" description="Pro residues" evidence="1">
    <location>
        <begin position="23"/>
        <end position="38"/>
    </location>
</feature>
<dbReference type="RefSeq" id="XP_062772794.1">
    <property type="nucleotide sequence ID" value="XM_062916743.1"/>
</dbReference>
<name>A0AAX4HXT3_9PEZI</name>
<dbReference type="KEGG" id="cdet:87937087"/>
<evidence type="ECO:0000256" key="1">
    <source>
        <dbReference type="SAM" id="MobiDB-lite"/>
    </source>
</evidence>
<evidence type="ECO:0000313" key="2">
    <source>
        <dbReference type="EMBL" id="WQF75570.1"/>
    </source>
</evidence>
<proteinExistence type="predicted"/>
<reference evidence="3" key="1">
    <citation type="journal article" date="2023" name="bioRxiv">
        <title>Complete genome of the Medicago anthracnose fungus, Colletotrichum destructivum, reveals a mini-chromosome-like region within a core chromosome.</title>
        <authorList>
            <person name="Lapalu N."/>
            <person name="Simon A."/>
            <person name="Lu A."/>
            <person name="Plaumann P.-L."/>
            <person name="Amselem J."/>
            <person name="Pigne S."/>
            <person name="Auger A."/>
            <person name="Koch C."/>
            <person name="Dallery J.-F."/>
            <person name="O'Connell R.J."/>
        </authorList>
    </citation>
    <scope>NUCLEOTIDE SEQUENCE [LARGE SCALE GENOMIC DNA]</scope>
    <source>
        <strain evidence="3">CBS 520.97</strain>
    </source>
</reference>
<feature type="region of interest" description="Disordered" evidence="1">
    <location>
        <begin position="1"/>
        <end position="39"/>
    </location>
</feature>
<dbReference type="EMBL" id="CP137305">
    <property type="protein sequence ID" value="WQF75570.1"/>
    <property type="molecule type" value="Genomic_DNA"/>
</dbReference>
<sequence length="68" mass="7134">MFVSPTSSPRVPATTTSLGADAPIPPPHPSSSPLPLPLPSIRRCRSRSTCYLPSYGSRAHSGIGFESV</sequence>
<keyword evidence="3" id="KW-1185">Reference proteome</keyword>